<dbReference type="AlphaFoldDB" id="A0ABD7FQU1"/>
<keyword evidence="1" id="KW-0472">Membrane</keyword>
<gene>
    <name evidence="2" type="ORF">DLR72_17945</name>
</gene>
<feature type="transmembrane region" description="Helical" evidence="1">
    <location>
        <begin position="63"/>
        <end position="83"/>
    </location>
</feature>
<name>A0ABD7FQU1_9VIBR</name>
<proteinExistence type="predicted"/>
<keyword evidence="1" id="KW-0812">Transmembrane</keyword>
<sequence length="88" mass="10314">MYKLKQDYEDFYDKKLSLVFLMIFIFTILCTFSYTSGVDYVLVTIEDITLLKDFQSMLKTTNSIIVLSSSCLISWFIILFLPAKRNKS</sequence>
<dbReference type="Proteomes" id="UP000252199">
    <property type="component" value="Unassembled WGS sequence"/>
</dbReference>
<reference evidence="2 3" key="1">
    <citation type="submission" date="2018-06" db="EMBL/GenBank/DDBJ databases">
        <title>Draft genome sequences of nine Vibrio sp. clinical isolates from across the United States representing the closest known relative of Vibrio cholerae.</title>
        <authorList>
            <person name="Islam M.T."/>
            <person name="Liang K."/>
            <person name="Im M.S."/>
            <person name="Winkjer J."/>
            <person name="Busby S."/>
            <person name="Batra D."/>
            <person name="Rowe L."/>
            <person name="Tarr C.L."/>
            <person name="Boucher Y."/>
        </authorList>
    </citation>
    <scope>NUCLEOTIDE SEQUENCE [LARGE SCALE GENOMIC DNA]</scope>
    <source>
        <strain evidence="2 3">2017V-1110</strain>
    </source>
</reference>
<protein>
    <submittedName>
        <fullName evidence="2">Uncharacterized protein</fullName>
    </submittedName>
</protein>
<keyword evidence="1" id="KW-1133">Transmembrane helix</keyword>
<dbReference type="EMBL" id="QKKU01000132">
    <property type="protein sequence ID" value="RBM59971.1"/>
    <property type="molecule type" value="Genomic_DNA"/>
</dbReference>
<organism evidence="2 3">
    <name type="scientific">Vibrio paracholerae</name>
    <dbReference type="NCBI Taxonomy" id="650003"/>
    <lineage>
        <taxon>Bacteria</taxon>
        <taxon>Pseudomonadati</taxon>
        <taxon>Pseudomonadota</taxon>
        <taxon>Gammaproteobacteria</taxon>
        <taxon>Vibrionales</taxon>
        <taxon>Vibrionaceae</taxon>
        <taxon>Vibrio</taxon>
    </lineage>
</organism>
<feature type="transmembrane region" description="Helical" evidence="1">
    <location>
        <begin position="20"/>
        <end position="43"/>
    </location>
</feature>
<evidence type="ECO:0000313" key="3">
    <source>
        <dbReference type="Proteomes" id="UP000252199"/>
    </source>
</evidence>
<comment type="caution">
    <text evidence="2">The sequence shown here is derived from an EMBL/GenBank/DDBJ whole genome shotgun (WGS) entry which is preliminary data.</text>
</comment>
<evidence type="ECO:0000313" key="2">
    <source>
        <dbReference type="EMBL" id="RBM59971.1"/>
    </source>
</evidence>
<accession>A0ABD7FQU1</accession>
<evidence type="ECO:0000256" key="1">
    <source>
        <dbReference type="SAM" id="Phobius"/>
    </source>
</evidence>